<evidence type="ECO:0000313" key="1">
    <source>
        <dbReference type="EMBL" id="KAL0576597.1"/>
    </source>
</evidence>
<proteinExistence type="predicted"/>
<organism evidence="1 2">
    <name type="scientific">Marasmius crinis-equi</name>
    <dbReference type="NCBI Taxonomy" id="585013"/>
    <lineage>
        <taxon>Eukaryota</taxon>
        <taxon>Fungi</taxon>
        <taxon>Dikarya</taxon>
        <taxon>Basidiomycota</taxon>
        <taxon>Agaricomycotina</taxon>
        <taxon>Agaricomycetes</taxon>
        <taxon>Agaricomycetidae</taxon>
        <taxon>Agaricales</taxon>
        <taxon>Marasmiineae</taxon>
        <taxon>Marasmiaceae</taxon>
        <taxon>Marasmius</taxon>
    </lineage>
</organism>
<name>A0ABR3FMF9_9AGAR</name>
<dbReference type="Proteomes" id="UP001465976">
    <property type="component" value="Unassembled WGS sequence"/>
</dbReference>
<dbReference type="EMBL" id="JBAHYK010000213">
    <property type="protein sequence ID" value="KAL0576597.1"/>
    <property type="molecule type" value="Genomic_DNA"/>
</dbReference>
<evidence type="ECO:0000313" key="2">
    <source>
        <dbReference type="Proteomes" id="UP001465976"/>
    </source>
</evidence>
<protein>
    <recommendedName>
        <fullName evidence="3">Thioesterase domain-containing protein</fullName>
    </recommendedName>
</protein>
<evidence type="ECO:0008006" key="3">
    <source>
        <dbReference type="Google" id="ProtNLM"/>
    </source>
</evidence>
<gene>
    <name evidence="1" type="ORF">V5O48_005390</name>
</gene>
<accession>A0ABR3FMF9</accession>
<dbReference type="Gene3D" id="3.10.129.10">
    <property type="entry name" value="Hotdog Thioesterase"/>
    <property type="match status" value="1"/>
</dbReference>
<sequence>MVSTNSDSVDISSITGDAPDHVKAFLADPTTLEDVSGQSQTVRGFGYDIIARMKVEEVSVTKKADEPQKLEGRVVVKMKVEQDMVHGGLHMHGGCSAFIIDTSVFLEGGQLSSRNSRNLFQMHNTGDDGTHVRDRRCEAA</sequence>
<keyword evidence="2" id="KW-1185">Reference proteome</keyword>
<comment type="caution">
    <text evidence="1">The sequence shown here is derived from an EMBL/GenBank/DDBJ whole genome shotgun (WGS) entry which is preliminary data.</text>
</comment>
<reference evidence="1 2" key="1">
    <citation type="submission" date="2024-02" db="EMBL/GenBank/DDBJ databases">
        <title>A draft genome for the cacao thread blight pathogen Marasmius crinis-equi.</title>
        <authorList>
            <person name="Cohen S.P."/>
            <person name="Baruah I.K."/>
            <person name="Amoako-Attah I."/>
            <person name="Bukari Y."/>
            <person name="Meinhardt L.W."/>
            <person name="Bailey B.A."/>
        </authorList>
    </citation>
    <scope>NUCLEOTIDE SEQUENCE [LARGE SCALE GENOMIC DNA]</scope>
    <source>
        <strain evidence="1 2">GH-76</strain>
    </source>
</reference>